<dbReference type="Proteomes" id="UP000243797">
    <property type="component" value="Unassembled WGS sequence"/>
</dbReference>
<dbReference type="PANTHER" id="PTHR34883:SF19">
    <property type="entry name" value="EXTRACELLULAR SERINE-RICH PROTEIN"/>
    <property type="match status" value="1"/>
</dbReference>
<evidence type="ECO:0000313" key="5">
    <source>
        <dbReference type="Proteomes" id="UP000243797"/>
    </source>
</evidence>
<dbReference type="AlphaFoldDB" id="A0A2K1QFH3"/>
<protein>
    <submittedName>
        <fullName evidence="4">DNA-directed RNA polymerase III subunit rpc1</fullName>
    </submittedName>
</protein>
<evidence type="ECO:0000256" key="1">
    <source>
        <dbReference type="SAM" id="MobiDB-lite"/>
    </source>
</evidence>
<keyword evidence="2" id="KW-1133">Transmembrane helix</keyword>
<keyword evidence="5" id="KW-1185">Reference proteome</keyword>
<accession>A0A2K1QFH3</accession>
<dbReference type="STRING" id="2082308.A0A2K1QFH3"/>
<feature type="transmembrane region" description="Helical" evidence="2">
    <location>
        <begin position="213"/>
        <end position="235"/>
    </location>
</feature>
<comment type="caution">
    <text evidence="4">The sequence shown here is derived from an EMBL/GenBank/DDBJ whole genome shotgun (WGS) entry which is preliminary data.</text>
</comment>
<gene>
    <name evidence="4" type="ORF">CAC42_1315</name>
</gene>
<dbReference type="InterPro" id="IPR052953">
    <property type="entry name" value="Ser-rich/MCO-related"/>
</dbReference>
<dbReference type="CDD" id="cd00920">
    <property type="entry name" value="Cupredoxin"/>
    <property type="match status" value="1"/>
</dbReference>
<dbReference type="EMBL" id="NKHZ01000089">
    <property type="protein sequence ID" value="PNS13824.1"/>
    <property type="molecule type" value="Genomic_DNA"/>
</dbReference>
<feature type="compositionally biased region" description="Low complexity" evidence="1">
    <location>
        <begin position="186"/>
        <end position="200"/>
    </location>
</feature>
<evidence type="ECO:0000313" key="4">
    <source>
        <dbReference type="EMBL" id="PNS13824.1"/>
    </source>
</evidence>
<dbReference type="SUPFAM" id="SSF49503">
    <property type="entry name" value="Cupredoxins"/>
    <property type="match status" value="1"/>
</dbReference>
<feature type="region of interest" description="Disordered" evidence="1">
    <location>
        <begin position="267"/>
        <end position="316"/>
    </location>
</feature>
<dbReference type="Gene3D" id="2.60.40.420">
    <property type="entry name" value="Cupredoxins - blue copper proteins"/>
    <property type="match status" value="1"/>
</dbReference>
<evidence type="ECO:0000256" key="3">
    <source>
        <dbReference type="SAM" id="SignalP"/>
    </source>
</evidence>
<dbReference type="OrthoDB" id="2331100at2759"/>
<keyword evidence="4" id="KW-0804">Transcription</keyword>
<feature type="region of interest" description="Disordered" evidence="1">
    <location>
        <begin position="395"/>
        <end position="416"/>
    </location>
</feature>
<sequence>MRRVLLFAAVAIVGALAQTRTSTDLASSTISRSPATHTVNVGKADHIFEPNNLRAEVGDTVVFEFYPLNHSVVRADYRYPCVPYETSGSKRQGFYSGFFPVDRIGDDMPQWNITIKDTLPIFYYCSAPGSCINYGMIGAINPNSSAQVSEQQTLARAAKYMLQPGEPFPAEASASSTTIAAATATITSSRTTSPSSSPSSNPAPSPPSLSKGAIAGIAIAAIAALAILGALFYLIGRHRSMKKNLTLARSTVPHTSYNPHGAHLFSYAASTNPPSEAGHGSTLNGTGPPSASAAGRWSSHRTSAHATDTEKDAARTWADEVGSVRSMSPPAHHALAHPSTPFGLGFPAGAGMPPVTVSSTGSGVPGWYFDPAAMGPQQSVELRGSEVGRGSVVEWEGQSGEGLHELEARRNSGLPG</sequence>
<name>A0A2K1QFH3_9PEZI</name>
<keyword evidence="2" id="KW-0812">Transmembrane</keyword>
<keyword evidence="4" id="KW-0240">DNA-directed RNA polymerase</keyword>
<feature type="compositionally biased region" description="Basic and acidic residues" evidence="1">
    <location>
        <begin position="307"/>
        <end position="316"/>
    </location>
</feature>
<feature type="region of interest" description="Disordered" evidence="1">
    <location>
        <begin position="186"/>
        <end position="208"/>
    </location>
</feature>
<proteinExistence type="predicted"/>
<reference evidence="4 5" key="1">
    <citation type="submission" date="2017-06" db="EMBL/GenBank/DDBJ databases">
        <title>Draft genome sequence of a variant of Elsinoe murrayae.</title>
        <authorList>
            <person name="Cheng Q."/>
        </authorList>
    </citation>
    <scope>NUCLEOTIDE SEQUENCE [LARGE SCALE GENOMIC DNA]</scope>
    <source>
        <strain evidence="4 5">CQ-2017a</strain>
    </source>
</reference>
<dbReference type="InterPro" id="IPR008972">
    <property type="entry name" value="Cupredoxin"/>
</dbReference>
<dbReference type="GO" id="GO:0000428">
    <property type="term" value="C:DNA-directed RNA polymerase complex"/>
    <property type="evidence" value="ECO:0007669"/>
    <property type="project" value="UniProtKB-KW"/>
</dbReference>
<evidence type="ECO:0000256" key="2">
    <source>
        <dbReference type="SAM" id="Phobius"/>
    </source>
</evidence>
<organism evidence="4 5">
    <name type="scientific">Sphaceloma murrayae</name>
    <dbReference type="NCBI Taxonomy" id="2082308"/>
    <lineage>
        <taxon>Eukaryota</taxon>
        <taxon>Fungi</taxon>
        <taxon>Dikarya</taxon>
        <taxon>Ascomycota</taxon>
        <taxon>Pezizomycotina</taxon>
        <taxon>Dothideomycetes</taxon>
        <taxon>Dothideomycetidae</taxon>
        <taxon>Myriangiales</taxon>
        <taxon>Elsinoaceae</taxon>
        <taxon>Sphaceloma</taxon>
    </lineage>
</organism>
<keyword evidence="3" id="KW-0732">Signal</keyword>
<keyword evidence="2" id="KW-0472">Membrane</keyword>
<feature type="signal peptide" evidence="3">
    <location>
        <begin position="1"/>
        <end position="17"/>
    </location>
</feature>
<feature type="chain" id="PRO_5014320141" evidence="3">
    <location>
        <begin position="18"/>
        <end position="416"/>
    </location>
</feature>
<dbReference type="InParanoid" id="A0A2K1QFH3"/>
<dbReference type="PANTHER" id="PTHR34883">
    <property type="entry name" value="SERINE-RICH PROTEIN, PUTATIVE-RELATED-RELATED"/>
    <property type="match status" value="1"/>
</dbReference>